<comment type="subcellular location">
    <subcellularLocation>
        <location evidence="1">Cell membrane</location>
        <topology evidence="1">Multi-pass membrane protein</topology>
    </subcellularLocation>
</comment>
<evidence type="ECO:0008006" key="11">
    <source>
        <dbReference type="Google" id="ProtNLM"/>
    </source>
</evidence>
<feature type="transmembrane region" description="Helical" evidence="8">
    <location>
        <begin position="6"/>
        <end position="26"/>
    </location>
</feature>
<dbReference type="Gene3D" id="1.20.1530.20">
    <property type="match status" value="1"/>
</dbReference>
<feature type="transmembrane region" description="Helical" evidence="8">
    <location>
        <begin position="232"/>
        <end position="254"/>
    </location>
</feature>
<dbReference type="GO" id="GO:0005886">
    <property type="term" value="C:plasma membrane"/>
    <property type="evidence" value="ECO:0007669"/>
    <property type="project" value="UniProtKB-SubCell"/>
</dbReference>
<feature type="transmembrane region" description="Helical" evidence="8">
    <location>
        <begin position="98"/>
        <end position="121"/>
    </location>
</feature>
<evidence type="ECO:0000256" key="5">
    <source>
        <dbReference type="ARBA" id="ARBA00022692"/>
    </source>
</evidence>
<evidence type="ECO:0000256" key="2">
    <source>
        <dbReference type="ARBA" id="ARBA00010145"/>
    </source>
</evidence>
<name>A0A1Y3UFF7_9ENTE</name>
<proteinExistence type="inferred from homology"/>
<dbReference type="Proteomes" id="UP000196503">
    <property type="component" value="Unassembled WGS sequence"/>
</dbReference>
<dbReference type="RefSeq" id="WP_087403389.1">
    <property type="nucleotide sequence ID" value="NZ_NFHQ01000027.1"/>
</dbReference>
<feature type="transmembrane region" description="Helical" evidence="8">
    <location>
        <begin position="127"/>
        <end position="148"/>
    </location>
</feature>
<organism evidence="9 10">
    <name type="scientific">Enterococcus cecorum</name>
    <dbReference type="NCBI Taxonomy" id="44008"/>
    <lineage>
        <taxon>Bacteria</taxon>
        <taxon>Bacillati</taxon>
        <taxon>Bacillota</taxon>
        <taxon>Bacilli</taxon>
        <taxon>Lactobacillales</taxon>
        <taxon>Enterococcaceae</taxon>
        <taxon>Enterococcus</taxon>
    </lineage>
</organism>
<reference evidence="9 10" key="1">
    <citation type="submission" date="2017-05" db="EMBL/GenBank/DDBJ databases">
        <title>The Genome Sequence of Enterococcus faecium 2D5_DIV0622.</title>
        <authorList>
            <consortium name="The Broad Institute Genomics Platform"/>
            <consortium name="The Broad Institute Genomic Center for Infectious Diseases"/>
            <person name="Earl A."/>
            <person name="Manson A."/>
            <person name="Schwartman J."/>
            <person name="Gilmore M."/>
            <person name="Abouelleil A."/>
            <person name="Cao P."/>
            <person name="Chapman S."/>
            <person name="Cusick C."/>
            <person name="Shea T."/>
            <person name="Young S."/>
            <person name="Neafsey D."/>
            <person name="Nusbaum C."/>
            <person name="Birren B."/>
        </authorList>
    </citation>
    <scope>NUCLEOTIDE SEQUENCE [LARGE SCALE GENOMIC DNA]</scope>
    <source>
        <strain evidence="9 10">2D5_DIV0622</strain>
    </source>
</reference>
<evidence type="ECO:0000256" key="7">
    <source>
        <dbReference type="ARBA" id="ARBA00023136"/>
    </source>
</evidence>
<keyword evidence="4" id="KW-1003">Cell membrane</keyword>
<dbReference type="PANTHER" id="PTHR36838:SF1">
    <property type="entry name" value="SLR1864 PROTEIN"/>
    <property type="match status" value="1"/>
</dbReference>
<evidence type="ECO:0000256" key="6">
    <source>
        <dbReference type="ARBA" id="ARBA00022989"/>
    </source>
</evidence>
<gene>
    <name evidence="9" type="ORF">A5869_001062</name>
</gene>
<evidence type="ECO:0000256" key="4">
    <source>
        <dbReference type="ARBA" id="ARBA00022475"/>
    </source>
</evidence>
<keyword evidence="6 8" id="KW-1133">Transmembrane helix</keyword>
<comment type="caution">
    <text evidence="9">The sequence shown here is derived from an EMBL/GenBank/DDBJ whole genome shotgun (WGS) entry which is preliminary data.</text>
</comment>
<dbReference type="Pfam" id="PF03547">
    <property type="entry name" value="Mem_trans"/>
    <property type="match status" value="1"/>
</dbReference>
<dbReference type="InterPro" id="IPR038770">
    <property type="entry name" value="Na+/solute_symporter_sf"/>
</dbReference>
<dbReference type="AlphaFoldDB" id="A0A1Y3UFF7"/>
<keyword evidence="7 8" id="KW-0472">Membrane</keyword>
<protein>
    <recommendedName>
        <fullName evidence="11">Transporter</fullName>
    </recommendedName>
</protein>
<feature type="transmembrane region" description="Helical" evidence="8">
    <location>
        <begin position="169"/>
        <end position="189"/>
    </location>
</feature>
<evidence type="ECO:0000256" key="3">
    <source>
        <dbReference type="ARBA" id="ARBA00022448"/>
    </source>
</evidence>
<keyword evidence="5 8" id="KW-0812">Transmembrane</keyword>
<evidence type="ECO:0000256" key="8">
    <source>
        <dbReference type="SAM" id="Phobius"/>
    </source>
</evidence>
<dbReference type="PANTHER" id="PTHR36838">
    <property type="entry name" value="AUXIN EFFLUX CARRIER FAMILY PROTEIN"/>
    <property type="match status" value="1"/>
</dbReference>
<feature type="transmembrane region" description="Helical" evidence="8">
    <location>
        <begin position="201"/>
        <end position="220"/>
    </location>
</feature>
<evidence type="ECO:0000313" key="10">
    <source>
        <dbReference type="Proteomes" id="UP000196503"/>
    </source>
</evidence>
<comment type="similarity">
    <text evidence="2">Belongs to the auxin efflux carrier (TC 2.A.69) family.</text>
</comment>
<dbReference type="InterPro" id="IPR004776">
    <property type="entry name" value="Mem_transp_PIN-like"/>
</dbReference>
<feature type="transmembrane region" description="Helical" evidence="8">
    <location>
        <begin position="288"/>
        <end position="311"/>
    </location>
</feature>
<dbReference type="GO" id="GO:0055085">
    <property type="term" value="P:transmembrane transport"/>
    <property type="evidence" value="ECO:0007669"/>
    <property type="project" value="InterPro"/>
</dbReference>
<evidence type="ECO:0000313" key="9">
    <source>
        <dbReference type="EMBL" id="OUZ19412.1"/>
    </source>
</evidence>
<accession>A0A1Y3UFF7</accession>
<keyword evidence="3" id="KW-0813">Transport</keyword>
<feature type="transmembrane region" description="Helical" evidence="8">
    <location>
        <begin position="62"/>
        <end position="86"/>
    </location>
</feature>
<sequence length="315" mass="35975">MLQSYLNILVIFVLMFLGYFFSYRQWFSNETADTFSKMVLNLGLPCSMFLNITANFTKEEFLTLISGTLIPIVSMFLTFFISKAIIHLFKLPKKHHGTFSTMFTCSNTIFIGLPINLAIFGEKAVPYVLLYYIVNTSFFWTIGVFEIAKDSAIRKQATLSFHPLIFLKKLFTPALLGFMIGIFWVFLNWPVSHSLQTLGNHLGNLTTPLSMLAIGIMLYYQGISNLRLTKESLFVLFGRFILSPIIVYVLAQIIPVPHLMMLVFMVQSSMPVQNSVPILARSYHADEIFAATTMSLSVFVYLFFIPVLLFIMQFI</sequence>
<dbReference type="EMBL" id="NIBL01000001">
    <property type="protein sequence ID" value="OUZ19412.1"/>
    <property type="molecule type" value="Genomic_DNA"/>
</dbReference>
<evidence type="ECO:0000256" key="1">
    <source>
        <dbReference type="ARBA" id="ARBA00004651"/>
    </source>
</evidence>